<dbReference type="GO" id="GO:0046872">
    <property type="term" value="F:metal ion binding"/>
    <property type="evidence" value="ECO:0007669"/>
    <property type="project" value="UniProtKB-KW"/>
</dbReference>
<dbReference type="EMBL" id="BPTR01000001">
    <property type="protein sequence ID" value="GJG27517.1"/>
    <property type="molecule type" value="Genomic_DNA"/>
</dbReference>
<dbReference type="SUPFAM" id="SSF55008">
    <property type="entry name" value="HMA, heavy metal-associated domain"/>
    <property type="match status" value="1"/>
</dbReference>
<dbReference type="InterPro" id="IPR036163">
    <property type="entry name" value="HMA_dom_sf"/>
</dbReference>
<reference evidence="4" key="1">
    <citation type="submission" date="2021-08" db="EMBL/GenBank/DDBJ databases">
        <title>Prevotella lacticifex sp. nov., isolated from rumen of cow.</title>
        <authorList>
            <person name="Shinkai T."/>
            <person name="Ikeyama N."/>
            <person name="Kumagai M."/>
            <person name="Ohmori H."/>
            <person name="Sakamoto M."/>
            <person name="Ohkuma M."/>
            <person name="Mitsumori M."/>
        </authorList>
    </citation>
    <scope>NUCLEOTIDE SEQUENCE</scope>
    <source>
        <strain evidence="4">DSM 11371</strain>
    </source>
</reference>
<dbReference type="PROSITE" id="PS50846">
    <property type="entry name" value="HMA_2"/>
    <property type="match status" value="1"/>
</dbReference>
<feature type="signal peptide" evidence="2">
    <location>
        <begin position="1"/>
        <end position="31"/>
    </location>
</feature>
<evidence type="ECO:0000259" key="3">
    <source>
        <dbReference type="PROSITE" id="PS50846"/>
    </source>
</evidence>
<dbReference type="PANTHER" id="PTHR46594">
    <property type="entry name" value="P-TYPE CATION-TRANSPORTING ATPASE"/>
    <property type="match status" value="1"/>
</dbReference>
<sequence length="253" mass="28553">MMKMKKTIRLKAIRMTLIAMALFTTSEFACAQQNQSFTVRIKGMRCDDCAHKVMDKLTKINGVDDIQFNLERRTATISYNPEVTCEDSIKKPLIGTRYNPTSYSASDIIMRGYGQHMEIVTEADAQKAIRALQGLTGIDSLAPHLDKHYLFIRYDANRTDKATIRRALIDSGFTPTNYYNSSKIKFALYQLPAEQATSATEENVLTINGVDDATINVKKQTLAITYFIDQIGTTTEKLEKDLQVLGLTFQRIP</sequence>
<comment type="caution">
    <text evidence="4">The sequence shown here is derived from an EMBL/GenBank/DDBJ whole genome shotgun (WGS) entry which is preliminary data.</text>
</comment>
<evidence type="ECO:0000256" key="1">
    <source>
        <dbReference type="ARBA" id="ARBA00022723"/>
    </source>
</evidence>
<evidence type="ECO:0000256" key="2">
    <source>
        <dbReference type="SAM" id="SignalP"/>
    </source>
</evidence>
<keyword evidence="2" id="KW-0732">Signal</keyword>
<feature type="chain" id="PRO_5041331208" description="HMA domain-containing protein" evidence="2">
    <location>
        <begin position="32"/>
        <end position="253"/>
    </location>
</feature>
<dbReference type="Gene3D" id="3.30.70.100">
    <property type="match status" value="1"/>
</dbReference>
<name>A0AA37ML37_SEGBR</name>
<protein>
    <recommendedName>
        <fullName evidence="3">HMA domain-containing protein</fullName>
    </recommendedName>
</protein>
<dbReference type="PANTHER" id="PTHR46594:SF4">
    <property type="entry name" value="P-TYPE CATION-TRANSPORTING ATPASE"/>
    <property type="match status" value="1"/>
</dbReference>
<organism evidence="4 5">
    <name type="scientific">Segatella bryantii</name>
    <name type="common">Prevotella bryantii</name>
    <dbReference type="NCBI Taxonomy" id="77095"/>
    <lineage>
        <taxon>Bacteria</taxon>
        <taxon>Pseudomonadati</taxon>
        <taxon>Bacteroidota</taxon>
        <taxon>Bacteroidia</taxon>
        <taxon>Bacteroidales</taxon>
        <taxon>Prevotellaceae</taxon>
        <taxon>Segatella</taxon>
    </lineage>
</organism>
<feature type="domain" description="HMA" evidence="3">
    <location>
        <begin position="35"/>
        <end position="101"/>
    </location>
</feature>
<proteinExistence type="predicted"/>
<gene>
    <name evidence="4" type="ORF">PRRU23_12170</name>
</gene>
<dbReference type="AlphaFoldDB" id="A0AA37ML37"/>
<evidence type="ECO:0000313" key="4">
    <source>
        <dbReference type="EMBL" id="GJG27517.1"/>
    </source>
</evidence>
<accession>A0AA37ML37</accession>
<dbReference type="InterPro" id="IPR006121">
    <property type="entry name" value="HMA_dom"/>
</dbReference>
<dbReference type="Pfam" id="PF00403">
    <property type="entry name" value="HMA"/>
    <property type="match status" value="1"/>
</dbReference>
<keyword evidence="1" id="KW-0479">Metal-binding</keyword>
<evidence type="ECO:0000313" key="5">
    <source>
        <dbReference type="Proteomes" id="UP000887043"/>
    </source>
</evidence>
<dbReference type="CDD" id="cd00371">
    <property type="entry name" value="HMA"/>
    <property type="match status" value="1"/>
</dbReference>
<dbReference type="Proteomes" id="UP000887043">
    <property type="component" value="Unassembled WGS sequence"/>
</dbReference>